<keyword evidence="3" id="KW-0963">Cytoplasm</keyword>
<evidence type="ECO:0000313" key="12">
    <source>
        <dbReference type="Proteomes" id="UP001579974"/>
    </source>
</evidence>
<dbReference type="GO" id="GO:0051301">
    <property type="term" value="P:cell division"/>
    <property type="evidence" value="ECO:0007669"/>
    <property type="project" value="UniProtKB-KW"/>
</dbReference>
<evidence type="ECO:0000256" key="4">
    <source>
        <dbReference type="ARBA" id="ARBA00022618"/>
    </source>
</evidence>
<reference evidence="11 12" key="1">
    <citation type="journal article" date="2024" name="Int. J. Mol. Sci.">
        <title>Exploration of Alicyclobacillus spp. Genome in Search of Antibiotic Resistance.</title>
        <authorList>
            <person name="Bucka-Kolendo J."/>
            <person name="Kiousi D.E."/>
            <person name="Dekowska A."/>
            <person name="Mikolajczuk-Szczyrba A."/>
            <person name="Karadedos D.M."/>
            <person name="Michael P."/>
            <person name="Galanis A."/>
            <person name="Sokolowska B."/>
        </authorList>
    </citation>
    <scope>NUCLEOTIDE SEQUENCE [LARGE SCALE GENOMIC DNA]</scope>
    <source>
        <strain evidence="11 12">KKP 3000</strain>
    </source>
</reference>
<dbReference type="EMBL" id="JBDXSU010000016">
    <property type="protein sequence ID" value="MFB5192075.1"/>
    <property type="molecule type" value="Genomic_DNA"/>
</dbReference>
<feature type="coiled-coil region" evidence="10">
    <location>
        <begin position="57"/>
        <end position="87"/>
    </location>
</feature>
<dbReference type="InterPro" id="IPR007838">
    <property type="entry name" value="Cell_div_ZapA-like"/>
</dbReference>
<dbReference type="Gene3D" id="6.10.250.790">
    <property type="match status" value="1"/>
</dbReference>
<gene>
    <name evidence="11" type="ORF">KKP3000_000868</name>
</gene>
<comment type="subunit">
    <text evidence="8">Homodimer. Interacts with FtsZ.</text>
</comment>
<proteinExistence type="predicted"/>
<evidence type="ECO:0000256" key="6">
    <source>
        <dbReference type="ARBA" id="ARBA00023306"/>
    </source>
</evidence>
<comment type="subcellular location">
    <subcellularLocation>
        <location evidence="1">Cytoplasm</location>
    </subcellularLocation>
</comment>
<dbReference type="InterPro" id="IPR053712">
    <property type="entry name" value="Bac_CellDiv_Activator"/>
</dbReference>
<sequence length="91" mass="10143">MDNVSVNRVRVTIHGMEYTLKGTAPTSHLNSVANAVDKMMTEISSTSTYMDERRVAVLTALNLADELERLKKEYQELLSLLDDKTRGDGSP</sequence>
<evidence type="ECO:0000256" key="2">
    <source>
        <dbReference type="ARBA" id="ARBA00015195"/>
    </source>
</evidence>
<dbReference type="RefSeq" id="WP_275476086.1">
    <property type="nucleotide sequence ID" value="NZ_CP162940.1"/>
</dbReference>
<comment type="caution">
    <text evidence="11">The sequence shown here is derived from an EMBL/GenBank/DDBJ whole genome shotgun (WGS) entry which is preliminary data.</text>
</comment>
<dbReference type="PANTHER" id="PTHR34981:SF1">
    <property type="entry name" value="CELL DIVISION PROTEIN ZAPA"/>
    <property type="match status" value="1"/>
</dbReference>
<evidence type="ECO:0000256" key="10">
    <source>
        <dbReference type="SAM" id="Coils"/>
    </source>
</evidence>
<keyword evidence="5" id="KW-0717">Septation</keyword>
<comment type="function">
    <text evidence="7">Activator of cell division through the inhibition of FtsZ GTPase activity, therefore promoting FtsZ assembly into bundles of protofilaments necessary for the formation of the division Z ring. It is recruited early at mid-cell but it is not essential for cell division.</text>
</comment>
<dbReference type="Pfam" id="PF05164">
    <property type="entry name" value="ZapA"/>
    <property type="match status" value="1"/>
</dbReference>
<keyword evidence="10" id="KW-0175">Coiled coil</keyword>
<evidence type="ECO:0000256" key="8">
    <source>
        <dbReference type="ARBA" id="ARBA00026068"/>
    </source>
</evidence>
<organism evidence="11 12">
    <name type="scientific">Alicyclobacillus fastidiosus</name>
    <dbReference type="NCBI Taxonomy" id="392011"/>
    <lineage>
        <taxon>Bacteria</taxon>
        <taxon>Bacillati</taxon>
        <taxon>Bacillota</taxon>
        <taxon>Bacilli</taxon>
        <taxon>Bacillales</taxon>
        <taxon>Alicyclobacillaceae</taxon>
        <taxon>Alicyclobacillus</taxon>
    </lineage>
</organism>
<dbReference type="SUPFAM" id="SSF102829">
    <property type="entry name" value="Cell division protein ZapA-like"/>
    <property type="match status" value="1"/>
</dbReference>
<evidence type="ECO:0000256" key="3">
    <source>
        <dbReference type="ARBA" id="ARBA00022490"/>
    </source>
</evidence>
<protein>
    <recommendedName>
        <fullName evidence="2">Cell division protein ZapA</fullName>
    </recommendedName>
    <alternativeName>
        <fullName evidence="9">Z ring-associated protein ZapA</fullName>
    </alternativeName>
</protein>
<evidence type="ECO:0000256" key="1">
    <source>
        <dbReference type="ARBA" id="ARBA00004496"/>
    </source>
</evidence>
<dbReference type="PANTHER" id="PTHR34981">
    <property type="entry name" value="CELL DIVISION PROTEIN ZAPA"/>
    <property type="match status" value="1"/>
</dbReference>
<accession>A0ABV5AJU3</accession>
<dbReference type="Proteomes" id="UP001579974">
    <property type="component" value="Unassembled WGS sequence"/>
</dbReference>
<keyword evidence="4 11" id="KW-0132">Cell division</keyword>
<evidence type="ECO:0000256" key="9">
    <source>
        <dbReference type="ARBA" id="ARBA00033158"/>
    </source>
</evidence>
<dbReference type="InterPro" id="IPR036192">
    <property type="entry name" value="Cell_div_ZapA-like_sf"/>
</dbReference>
<evidence type="ECO:0000256" key="7">
    <source>
        <dbReference type="ARBA" id="ARBA00024910"/>
    </source>
</evidence>
<keyword evidence="12" id="KW-1185">Reference proteome</keyword>
<keyword evidence="6" id="KW-0131">Cell cycle</keyword>
<evidence type="ECO:0000313" key="11">
    <source>
        <dbReference type="EMBL" id="MFB5192075.1"/>
    </source>
</evidence>
<name>A0ABV5AJU3_9BACL</name>
<evidence type="ECO:0000256" key="5">
    <source>
        <dbReference type="ARBA" id="ARBA00023210"/>
    </source>
</evidence>